<protein>
    <recommendedName>
        <fullName evidence="3">TonB C-terminal domain-containing protein</fullName>
    </recommendedName>
</protein>
<accession>A0ABQ5X671</accession>
<dbReference type="Proteomes" id="UP001156627">
    <property type="component" value="Unassembled WGS sequence"/>
</dbReference>
<evidence type="ECO:0000313" key="2">
    <source>
        <dbReference type="Proteomes" id="UP001156627"/>
    </source>
</evidence>
<comment type="caution">
    <text evidence="1">The sequence shown here is derived from an EMBL/GenBank/DDBJ whole genome shotgun (WGS) entry which is preliminary data.</text>
</comment>
<evidence type="ECO:0000313" key="1">
    <source>
        <dbReference type="EMBL" id="GLQ87116.1"/>
    </source>
</evidence>
<gene>
    <name evidence="1" type="ORF">GCM10007898_06820</name>
</gene>
<reference evidence="2" key="1">
    <citation type="journal article" date="2019" name="Int. J. Syst. Evol. Microbiol.">
        <title>The Global Catalogue of Microorganisms (GCM) 10K type strain sequencing project: providing services to taxonomists for standard genome sequencing and annotation.</title>
        <authorList>
            <consortium name="The Broad Institute Genomics Platform"/>
            <consortium name="The Broad Institute Genome Sequencing Center for Infectious Disease"/>
            <person name="Wu L."/>
            <person name="Ma J."/>
        </authorList>
    </citation>
    <scope>NUCLEOTIDE SEQUENCE [LARGE SCALE GENOMIC DNA]</scope>
    <source>
        <strain evidence="2">NBRC 111981</strain>
    </source>
</reference>
<proteinExistence type="predicted"/>
<name>A0ABQ5X671_9GAMM</name>
<evidence type="ECO:0008006" key="3">
    <source>
        <dbReference type="Google" id="ProtNLM"/>
    </source>
</evidence>
<sequence length="60" mass="6741">MVESVEVVELALQGECVYARIAHTYPFDMLAPRDSRERSDLAITVQFGLQGRNDGAETQR</sequence>
<organism evidence="1 2">
    <name type="scientific">Dyella flagellata</name>
    <dbReference type="NCBI Taxonomy" id="1867833"/>
    <lineage>
        <taxon>Bacteria</taxon>
        <taxon>Pseudomonadati</taxon>
        <taxon>Pseudomonadota</taxon>
        <taxon>Gammaproteobacteria</taxon>
        <taxon>Lysobacterales</taxon>
        <taxon>Rhodanobacteraceae</taxon>
        <taxon>Dyella</taxon>
    </lineage>
</organism>
<keyword evidence="2" id="KW-1185">Reference proteome</keyword>
<dbReference type="EMBL" id="BSOA01000003">
    <property type="protein sequence ID" value="GLQ87116.1"/>
    <property type="molecule type" value="Genomic_DNA"/>
</dbReference>